<keyword evidence="1" id="KW-0863">Zinc-finger</keyword>
<keyword evidence="1" id="KW-0479">Metal-binding</keyword>
<dbReference type="InterPro" id="IPR036236">
    <property type="entry name" value="Znf_C2H2_sf"/>
</dbReference>
<evidence type="ECO:0000256" key="1">
    <source>
        <dbReference type="PROSITE-ProRule" id="PRU00042"/>
    </source>
</evidence>
<feature type="compositionally biased region" description="Low complexity" evidence="2">
    <location>
        <begin position="255"/>
        <end position="271"/>
    </location>
</feature>
<dbReference type="EMBL" id="JACAZH010000008">
    <property type="protein sequence ID" value="KAF7361300.1"/>
    <property type="molecule type" value="Genomic_DNA"/>
</dbReference>
<dbReference type="SUPFAM" id="SSF57667">
    <property type="entry name" value="beta-beta-alpha zinc fingers"/>
    <property type="match status" value="1"/>
</dbReference>
<dbReference type="Gene3D" id="3.30.160.60">
    <property type="entry name" value="Classic Zinc Finger"/>
    <property type="match status" value="1"/>
</dbReference>
<comment type="caution">
    <text evidence="4">The sequence shown here is derived from an EMBL/GenBank/DDBJ whole genome shotgun (WGS) entry which is preliminary data.</text>
</comment>
<protein>
    <recommendedName>
        <fullName evidence="3">C2H2-type domain-containing protein</fullName>
    </recommendedName>
</protein>
<sequence length="483" mass="54261">MHLIIQNHNFHEGTGRREEIEVGPDSSLLAQRVDKRREDDEIEIIPSRNLKLVREIGSGPGYLFHAGENKGHAVIIQVFNRGPCSMVRRQLESTVALSKGIMHPNLLRLLGISSPESFTHFIVYENVRWQNAEGPLAVALKNDLERSITLGFKMIAGLSAGLNHLSTQGVFERPMGAENFDIFLDVDDRFVISVHPRLPEEEDGDISQVQDREENIWITLNVLCNKTLKSANRVLHHEEITRDPIILDVQRPRPASENPAVSPSSSGSAASLQHIRDEIGVPPRREYVWRTMDRGRDSLENIARRITVDSDMNFSSLRRINWTDGETSHRCAGYVREEITLATSTLDSAVVAHDAPSALEHCLICHEIVDRREEFRCECGDLAPGTRHTAGDGSHQEFGVAQPQASSLKGEVASKIRMASSARRINAAIYECPLPTCFSTFTTSHNLMHHINSHNKYRPYYCACGMSFTTQGVLNRHKKRCLQ</sequence>
<dbReference type="GO" id="GO:0008270">
    <property type="term" value="F:zinc ion binding"/>
    <property type="evidence" value="ECO:0007669"/>
    <property type="project" value="UniProtKB-KW"/>
</dbReference>
<name>A0A8H7D4M6_9AGAR</name>
<dbReference type="PROSITE" id="PS00028">
    <property type="entry name" value="ZINC_FINGER_C2H2_1"/>
    <property type="match status" value="1"/>
</dbReference>
<proteinExistence type="predicted"/>
<dbReference type="AlphaFoldDB" id="A0A8H7D4M6"/>
<organism evidence="4 5">
    <name type="scientific">Mycena sanguinolenta</name>
    <dbReference type="NCBI Taxonomy" id="230812"/>
    <lineage>
        <taxon>Eukaryota</taxon>
        <taxon>Fungi</taxon>
        <taxon>Dikarya</taxon>
        <taxon>Basidiomycota</taxon>
        <taxon>Agaricomycotina</taxon>
        <taxon>Agaricomycetes</taxon>
        <taxon>Agaricomycetidae</taxon>
        <taxon>Agaricales</taxon>
        <taxon>Marasmiineae</taxon>
        <taxon>Mycenaceae</taxon>
        <taxon>Mycena</taxon>
    </lineage>
</organism>
<dbReference type="OrthoDB" id="3026831at2759"/>
<keyword evidence="1" id="KW-0862">Zinc</keyword>
<reference evidence="4" key="1">
    <citation type="submission" date="2020-05" db="EMBL/GenBank/DDBJ databases">
        <title>Mycena genomes resolve the evolution of fungal bioluminescence.</title>
        <authorList>
            <person name="Tsai I.J."/>
        </authorList>
    </citation>
    <scope>NUCLEOTIDE SEQUENCE</scope>
    <source>
        <strain evidence="4">160909Yilan</strain>
    </source>
</reference>
<evidence type="ECO:0000256" key="2">
    <source>
        <dbReference type="SAM" id="MobiDB-lite"/>
    </source>
</evidence>
<dbReference type="Gene3D" id="1.10.510.10">
    <property type="entry name" value="Transferase(Phosphotransferase) domain 1"/>
    <property type="match status" value="1"/>
</dbReference>
<feature type="domain" description="C2H2-type" evidence="3">
    <location>
        <begin position="430"/>
        <end position="459"/>
    </location>
</feature>
<keyword evidence="5" id="KW-1185">Reference proteome</keyword>
<dbReference type="PROSITE" id="PS50157">
    <property type="entry name" value="ZINC_FINGER_C2H2_2"/>
    <property type="match status" value="1"/>
</dbReference>
<feature type="region of interest" description="Disordered" evidence="2">
    <location>
        <begin position="249"/>
        <end position="275"/>
    </location>
</feature>
<gene>
    <name evidence="4" type="ORF">MSAN_01162500</name>
</gene>
<dbReference type="InterPro" id="IPR011009">
    <property type="entry name" value="Kinase-like_dom_sf"/>
</dbReference>
<accession>A0A8H7D4M6</accession>
<evidence type="ECO:0000313" key="5">
    <source>
        <dbReference type="Proteomes" id="UP000623467"/>
    </source>
</evidence>
<dbReference type="Proteomes" id="UP000623467">
    <property type="component" value="Unassembled WGS sequence"/>
</dbReference>
<evidence type="ECO:0000313" key="4">
    <source>
        <dbReference type="EMBL" id="KAF7361300.1"/>
    </source>
</evidence>
<dbReference type="InterPro" id="IPR013087">
    <property type="entry name" value="Znf_C2H2_type"/>
</dbReference>
<evidence type="ECO:0000259" key="3">
    <source>
        <dbReference type="PROSITE" id="PS50157"/>
    </source>
</evidence>
<dbReference type="SUPFAM" id="SSF56112">
    <property type="entry name" value="Protein kinase-like (PK-like)"/>
    <property type="match status" value="1"/>
</dbReference>